<evidence type="ECO:0000313" key="3">
    <source>
        <dbReference type="Proteomes" id="UP000628017"/>
    </source>
</evidence>
<dbReference type="Proteomes" id="UP000628017">
    <property type="component" value="Unassembled WGS sequence"/>
</dbReference>
<accession>A0A916QWK2</accession>
<evidence type="ECO:0000256" key="1">
    <source>
        <dbReference type="SAM" id="Phobius"/>
    </source>
</evidence>
<dbReference type="RefSeq" id="WP_229678497.1">
    <property type="nucleotide sequence ID" value="NZ_BMKA01000002.1"/>
</dbReference>
<dbReference type="EMBL" id="BMKA01000002">
    <property type="protein sequence ID" value="GGA18859.1"/>
    <property type="molecule type" value="Genomic_DNA"/>
</dbReference>
<keyword evidence="1" id="KW-0472">Membrane</keyword>
<feature type="transmembrane region" description="Helical" evidence="1">
    <location>
        <begin position="243"/>
        <end position="262"/>
    </location>
</feature>
<comment type="caution">
    <text evidence="2">The sequence shown here is derived from an EMBL/GenBank/DDBJ whole genome shotgun (WGS) entry which is preliminary data.</text>
</comment>
<reference evidence="2" key="1">
    <citation type="journal article" date="2014" name="Int. J. Syst. Evol. Microbiol.">
        <title>Complete genome sequence of Corynebacterium casei LMG S-19264T (=DSM 44701T), isolated from a smear-ripened cheese.</title>
        <authorList>
            <consortium name="US DOE Joint Genome Institute (JGI-PGF)"/>
            <person name="Walter F."/>
            <person name="Albersmeier A."/>
            <person name="Kalinowski J."/>
            <person name="Ruckert C."/>
        </authorList>
    </citation>
    <scope>NUCLEOTIDE SEQUENCE</scope>
    <source>
        <strain evidence="2">CGMCC 1.15880</strain>
    </source>
</reference>
<evidence type="ECO:0000313" key="2">
    <source>
        <dbReference type="EMBL" id="GGA18859.1"/>
    </source>
</evidence>
<sequence length="274" mass="30371">MSAVPNSSFSRLAMGGFEFLTLVYHTTVREVRKSKGNAVQALLMEILQSAMIVIFFYVMITFLGLRGVAVRGSFILYVLTGVFLYLTHNKAISAVSGGGPVNPMLQHAPVTTFMMIVSGALSSLYVQVLAVMVITFVANVLVEPFTVYNLKRVALCFFIAWFSGVAIGIIFLSLRPFAPSTVKIVEQIYKRANMIFSGKMFLANALPASTLAFFTWNPLFHTIDQARGAAFVNYTPHKTTLDYAVYLSLVLICIGMMLEHFSRKTVSESWGKRQ</sequence>
<keyword evidence="1" id="KW-1133">Transmembrane helix</keyword>
<keyword evidence="3" id="KW-1185">Reference proteome</keyword>
<protein>
    <submittedName>
        <fullName evidence="2">ABC transporter permease</fullName>
    </submittedName>
</protein>
<dbReference type="AlphaFoldDB" id="A0A916QWK2"/>
<feature type="transmembrane region" description="Helical" evidence="1">
    <location>
        <begin position="195"/>
        <end position="216"/>
    </location>
</feature>
<keyword evidence="1" id="KW-0812">Transmembrane</keyword>
<feature type="transmembrane region" description="Helical" evidence="1">
    <location>
        <begin position="42"/>
        <end position="62"/>
    </location>
</feature>
<feature type="transmembrane region" description="Helical" evidence="1">
    <location>
        <begin position="113"/>
        <end position="140"/>
    </location>
</feature>
<reference evidence="2" key="2">
    <citation type="submission" date="2020-09" db="EMBL/GenBank/DDBJ databases">
        <authorList>
            <person name="Sun Q."/>
            <person name="Zhou Y."/>
        </authorList>
    </citation>
    <scope>NUCLEOTIDE SEQUENCE</scope>
    <source>
        <strain evidence="2">CGMCC 1.15880</strain>
    </source>
</reference>
<proteinExistence type="predicted"/>
<feature type="transmembrane region" description="Helical" evidence="1">
    <location>
        <begin position="152"/>
        <end position="174"/>
    </location>
</feature>
<organism evidence="2 3">
    <name type="scientific">Neptunicoccus cionae</name>
    <dbReference type="NCBI Taxonomy" id="2035344"/>
    <lineage>
        <taxon>Bacteria</taxon>
        <taxon>Pseudomonadati</taxon>
        <taxon>Pseudomonadota</taxon>
        <taxon>Alphaproteobacteria</taxon>
        <taxon>Rhodobacterales</taxon>
        <taxon>Paracoccaceae</taxon>
        <taxon>Neptunicoccus</taxon>
    </lineage>
</organism>
<feature type="transmembrane region" description="Helical" evidence="1">
    <location>
        <begin position="68"/>
        <end position="86"/>
    </location>
</feature>
<gene>
    <name evidence="2" type="ORF">GCM10011498_19530</name>
</gene>
<name>A0A916QWK2_9RHOB</name>